<name>A0A455WCJ9_MARNT</name>
<dbReference type="InterPro" id="IPR036676">
    <property type="entry name" value="PurM-like_C_sf"/>
</dbReference>
<organism evidence="1">
    <name type="scientific">Marinobacter nauticus</name>
    <name type="common">Marinobacter hydrocarbonoclasticus</name>
    <name type="synonym">Marinobacter aquaeolei</name>
    <dbReference type="NCBI Taxonomy" id="2743"/>
    <lineage>
        <taxon>Bacteria</taxon>
        <taxon>Pseudomonadati</taxon>
        <taxon>Pseudomonadota</taxon>
        <taxon>Gammaproteobacteria</taxon>
        <taxon>Pseudomonadales</taxon>
        <taxon>Marinobacteraceae</taxon>
        <taxon>Marinobacter</taxon>
    </lineage>
</organism>
<sequence length="59" mass="6269">MRDVAVRLLRTYSITKPLGVGVLTSASKKGKVTPQDLAVAVENMATLNKVGEALVLTED</sequence>
<dbReference type="EMBL" id="AP019537">
    <property type="protein sequence ID" value="BBJ03562.1"/>
    <property type="molecule type" value="Genomic_DNA"/>
</dbReference>
<dbReference type="AlphaFoldDB" id="A0A455WCJ9"/>
<protein>
    <submittedName>
        <fullName evidence="1">Uncharacterized protein</fullName>
    </submittedName>
</protein>
<accession>A0A455WCJ9</accession>
<reference evidence="1" key="1">
    <citation type="submission" date="2019-03" db="EMBL/GenBank/DDBJ databases">
        <title>Whole genome analysis of nitrate-reducing bacteria Marinobacter hydrocarbonoclasticus YB03.</title>
        <authorList>
            <person name="Azam A.H."/>
            <person name="Yuk S.R."/>
            <person name="Kamarisima K."/>
            <person name="Miyanaga K."/>
            <person name="Tanji Y."/>
        </authorList>
    </citation>
    <scope>NUCLEOTIDE SEQUENCE</scope>
    <source>
        <strain evidence="1">YB03</strain>
    </source>
</reference>
<gene>
    <name evidence="1" type="ORF">YBY_14100</name>
</gene>
<evidence type="ECO:0000313" key="1">
    <source>
        <dbReference type="EMBL" id="BBJ03562.1"/>
    </source>
</evidence>
<proteinExistence type="predicted"/>
<dbReference type="Gene3D" id="3.90.650.10">
    <property type="entry name" value="PurM-like C-terminal domain"/>
    <property type="match status" value="1"/>
</dbReference>